<evidence type="ECO:0000256" key="6">
    <source>
        <dbReference type="ARBA" id="ARBA00022568"/>
    </source>
</evidence>
<dbReference type="GO" id="GO:0007154">
    <property type="term" value="P:cell communication"/>
    <property type="evidence" value="ECO:0007669"/>
    <property type="project" value="InterPro"/>
</dbReference>
<evidence type="ECO:0000256" key="8">
    <source>
        <dbReference type="ARBA" id="ARBA00022723"/>
    </source>
</evidence>
<dbReference type="Gene3D" id="1.20.1420.30">
    <property type="entry name" value="NCX, central ion-binding region"/>
    <property type="match status" value="2"/>
</dbReference>
<dbReference type="GO" id="GO:0046872">
    <property type="term" value="F:metal ion binding"/>
    <property type="evidence" value="ECO:0007669"/>
    <property type="project" value="UniProtKB-KW"/>
</dbReference>
<evidence type="ECO:0000313" key="22">
    <source>
        <dbReference type="EMBL" id="VDO22715.1"/>
    </source>
</evidence>
<keyword evidence="5" id="KW-1003">Cell membrane</keyword>
<evidence type="ECO:0000256" key="2">
    <source>
        <dbReference type="ARBA" id="ARBA00007489"/>
    </source>
</evidence>
<dbReference type="InterPro" id="IPR038081">
    <property type="entry name" value="CalX-like_sf"/>
</dbReference>
<proteinExistence type="inferred from homology"/>
<keyword evidence="11" id="KW-0106">Calcium</keyword>
<evidence type="ECO:0000256" key="3">
    <source>
        <dbReference type="ARBA" id="ARBA00022448"/>
    </source>
</evidence>
<evidence type="ECO:0000313" key="24">
    <source>
        <dbReference type="WBParaSite" id="HPLM_0000422401-mRNA-1"/>
    </source>
</evidence>
<dbReference type="Pfam" id="PF01699">
    <property type="entry name" value="Na_Ca_ex"/>
    <property type="match status" value="2"/>
</dbReference>
<keyword evidence="13" id="KW-1133">Transmembrane helix</keyword>
<dbReference type="GO" id="GO:0042383">
    <property type="term" value="C:sarcolemma"/>
    <property type="evidence" value="ECO:0007669"/>
    <property type="project" value="TreeGrafter"/>
</dbReference>
<dbReference type="STRING" id="6290.A0A158QKA4"/>
<feature type="region of interest" description="Disordered" evidence="20">
    <location>
        <begin position="542"/>
        <end position="568"/>
    </location>
</feature>
<keyword evidence="7" id="KW-0812">Transmembrane</keyword>
<evidence type="ECO:0000256" key="15">
    <source>
        <dbReference type="ARBA" id="ARBA00023065"/>
    </source>
</evidence>
<evidence type="ECO:0000313" key="23">
    <source>
        <dbReference type="Proteomes" id="UP000268014"/>
    </source>
</evidence>
<keyword evidence="15" id="KW-0406">Ion transport</keyword>
<dbReference type="InterPro" id="IPR003644">
    <property type="entry name" value="Calx_beta"/>
</dbReference>
<keyword evidence="9" id="KW-0732">Signal</keyword>
<evidence type="ECO:0000256" key="19">
    <source>
        <dbReference type="ARBA" id="ARBA00033667"/>
    </source>
</evidence>
<dbReference type="Gene3D" id="2.60.40.2030">
    <property type="match status" value="3"/>
</dbReference>
<reference evidence="24" key="1">
    <citation type="submission" date="2016-04" db="UniProtKB">
        <authorList>
            <consortium name="WormBaseParasite"/>
        </authorList>
    </citation>
    <scope>IDENTIFICATION</scope>
</reference>
<keyword evidence="17" id="KW-0325">Glycoprotein</keyword>
<evidence type="ECO:0000256" key="7">
    <source>
        <dbReference type="ARBA" id="ARBA00022692"/>
    </source>
</evidence>
<evidence type="ECO:0000256" key="9">
    <source>
        <dbReference type="ARBA" id="ARBA00022729"/>
    </source>
</evidence>
<dbReference type="GO" id="GO:0030424">
    <property type="term" value="C:axon"/>
    <property type="evidence" value="ECO:0007669"/>
    <property type="project" value="TreeGrafter"/>
</dbReference>
<feature type="domain" description="Calx-beta" evidence="21">
    <location>
        <begin position="302"/>
        <end position="402"/>
    </location>
</feature>
<reference evidence="22 23" key="2">
    <citation type="submission" date="2018-11" db="EMBL/GenBank/DDBJ databases">
        <authorList>
            <consortium name="Pathogen Informatics"/>
        </authorList>
    </citation>
    <scope>NUCLEOTIDE SEQUENCE [LARGE SCALE GENOMIC DNA]</scope>
    <source>
        <strain evidence="22 23">MHpl1</strain>
    </source>
</reference>
<keyword evidence="16" id="KW-0472">Membrane</keyword>
<protein>
    <submittedName>
        <fullName evidence="24">Sodium/calcium exchanger 1</fullName>
    </submittedName>
</protein>
<keyword evidence="23" id="KW-1185">Reference proteome</keyword>
<dbReference type="SUPFAM" id="SSF141072">
    <property type="entry name" value="CalX-like"/>
    <property type="match status" value="1"/>
</dbReference>
<dbReference type="GO" id="GO:0098794">
    <property type="term" value="C:postsynapse"/>
    <property type="evidence" value="ECO:0007669"/>
    <property type="project" value="TreeGrafter"/>
</dbReference>
<evidence type="ECO:0000256" key="18">
    <source>
        <dbReference type="ARBA" id="ARBA00023201"/>
    </source>
</evidence>
<evidence type="ECO:0000259" key="21">
    <source>
        <dbReference type="SMART" id="SM00237"/>
    </source>
</evidence>
<keyword evidence="14" id="KW-0915">Sodium</keyword>
<evidence type="ECO:0000256" key="10">
    <source>
        <dbReference type="ARBA" id="ARBA00022737"/>
    </source>
</evidence>
<dbReference type="Pfam" id="PF03160">
    <property type="entry name" value="Calx-beta"/>
    <property type="match status" value="1"/>
</dbReference>
<dbReference type="GO" id="GO:0098703">
    <property type="term" value="P:calcium ion import across plasma membrane"/>
    <property type="evidence" value="ECO:0007669"/>
    <property type="project" value="TreeGrafter"/>
</dbReference>
<dbReference type="InterPro" id="IPR051171">
    <property type="entry name" value="CaCA"/>
</dbReference>
<feature type="region of interest" description="Disordered" evidence="20">
    <location>
        <begin position="675"/>
        <end position="697"/>
    </location>
</feature>
<dbReference type="InterPro" id="IPR044880">
    <property type="entry name" value="NCX_ion-bd_dom_sf"/>
</dbReference>
<keyword evidence="8" id="KW-0479">Metal-binding</keyword>
<evidence type="ECO:0000256" key="11">
    <source>
        <dbReference type="ARBA" id="ARBA00022837"/>
    </source>
</evidence>
<name>A0A158QKA4_HAEPC</name>
<evidence type="ECO:0000256" key="16">
    <source>
        <dbReference type="ARBA" id="ARBA00023136"/>
    </source>
</evidence>
<feature type="domain" description="Calx-beta" evidence="21">
    <location>
        <begin position="433"/>
        <end position="520"/>
    </location>
</feature>
<dbReference type="Proteomes" id="UP000268014">
    <property type="component" value="Unassembled WGS sequence"/>
</dbReference>
<keyword evidence="6" id="KW-0109">Calcium transport</keyword>
<evidence type="ECO:0000256" key="4">
    <source>
        <dbReference type="ARBA" id="ARBA00022449"/>
    </source>
</evidence>
<dbReference type="PANTHER" id="PTHR11878">
    <property type="entry name" value="SODIUM/CALCIUM EXCHANGER"/>
    <property type="match status" value="1"/>
</dbReference>
<keyword evidence="10" id="KW-0677">Repeat</keyword>
<organism evidence="24">
    <name type="scientific">Haemonchus placei</name>
    <name type="common">Barber's pole worm</name>
    <dbReference type="NCBI Taxonomy" id="6290"/>
    <lineage>
        <taxon>Eukaryota</taxon>
        <taxon>Metazoa</taxon>
        <taxon>Ecdysozoa</taxon>
        <taxon>Nematoda</taxon>
        <taxon>Chromadorea</taxon>
        <taxon>Rhabditida</taxon>
        <taxon>Rhabditina</taxon>
        <taxon>Rhabditomorpha</taxon>
        <taxon>Strongyloidea</taxon>
        <taxon>Trichostrongylidae</taxon>
        <taxon>Haemonchus</taxon>
    </lineage>
</organism>
<evidence type="ECO:0000256" key="13">
    <source>
        <dbReference type="ARBA" id="ARBA00022989"/>
    </source>
</evidence>
<evidence type="ECO:0000256" key="14">
    <source>
        <dbReference type="ARBA" id="ARBA00023053"/>
    </source>
</evidence>
<dbReference type="OrthoDB" id="418484at2759"/>
<dbReference type="AlphaFoldDB" id="A0A158QKA4"/>
<keyword evidence="4" id="KW-0050">Antiport</keyword>
<dbReference type="OMA" id="PEDKHQK"/>
<dbReference type="PANTHER" id="PTHR11878:SF65">
    <property type="entry name" value="NA_CA-EXCHANGE PROTEIN, ISOFORM G"/>
    <property type="match status" value="1"/>
</dbReference>
<dbReference type="NCBIfam" id="TIGR00845">
    <property type="entry name" value="caca"/>
    <property type="match status" value="1"/>
</dbReference>
<sequence length="900" mass="100186">MARLRVWLLTAFVAIVAIDSTVATNCSAADATRNCIDGLVVPIWRPFLDLSAGDKILRGLIYFIVIAYCFLGVSIVADRFMSSIEVITSMERKIIIKRPGLDPMEVNVRIWNDTVSNLTLMALGSSAPEILLSIIEVIAKKFEAGDLGPNTIVGSAAFNLFMIIAICVAVIPNGEVRRQKHLDVFFVTATWSIFAYIWMYVILAVVSPGEIEIWEGLLTFAFFPLTVLTAWIADIKIIQTRFLPRRYRRGSHGMIATEGEELKMLESNGITQAYKDFSQELEDMRPGRFILPHPAQVFQLVQAQEKQTRENTCRIYFDPAHYTVLENVGTFDVVVGRDGGPDGLTVMVDYYTEDGTANAGSDYVPVKGTLTFYPNDKDQKISIEIVDDDVFEEDEHFYLHLKNLRVRTKDGLILDPSRIGGLPVAQLEMPATATIMILDDDHAGVFSFEHDHFEVVESCGHLSLRVQRHSGARGKVVIPYSIDELIRNECISEHTMAFIEIGVMDTEQYERSDYFFIELGPPIWAKKMSDLSKVQERFQRRMEQKRRASIASESKESSEPVLGRPRRSVDFLSMDPRRRTVSASPNLSDRFKKRMGSWIAGMKGGDDLAGLTADQLEIAEMGKPRIGEFPKCQITIKESKEFQGIVDRMIRNANTKLMLGTSSWREQFIDALTVGAGDDDDDDDDEGDGSVAKEKEPPSCGDYVMHFLTMPWKLIFATIPPTDYWGGWACFVVSIFMIGVLTAVIGDLASQFGCWVGLKDSVTAISFVALGTSVPDTFASKVAAVQDKYADNSIGNVTGSNAVNVFLGIGIAWSMAAIYHFFNGTKFLVDPGNLGFSVLVFCLEACACITVIVLRRGKLVGGELGGPMKFRVLTSTFFVSLWFLYLTLSALEAYCYIKGF</sequence>
<keyword evidence="18" id="KW-0739">Sodium transport</keyword>
<dbReference type="EMBL" id="UZAF01016186">
    <property type="protein sequence ID" value="VDO22715.1"/>
    <property type="molecule type" value="Genomic_DNA"/>
</dbReference>
<comment type="catalytic activity">
    <reaction evidence="19">
        <text>Ca(2+)(in) + 3 Na(+)(out) = Ca(2+)(out) + 3 Na(+)(in)</text>
        <dbReference type="Rhea" id="RHEA:69955"/>
        <dbReference type="ChEBI" id="CHEBI:29101"/>
        <dbReference type="ChEBI" id="CHEBI:29108"/>
    </reaction>
</comment>
<keyword evidence="3" id="KW-0813">Transport</keyword>
<accession>A0A158QKA4</accession>
<evidence type="ECO:0000256" key="20">
    <source>
        <dbReference type="SAM" id="MobiDB-lite"/>
    </source>
</evidence>
<dbReference type="InterPro" id="IPR004836">
    <property type="entry name" value="Na_Ca_Ex"/>
</dbReference>
<evidence type="ECO:0000256" key="1">
    <source>
        <dbReference type="ARBA" id="ARBA00004651"/>
    </source>
</evidence>
<dbReference type="WBParaSite" id="HPLM_0000422401-mRNA-1">
    <property type="protein sequence ID" value="HPLM_0000422401-mRNA-1"/>
    <property type="gene ID" value="HPLM_0000422401"/>
</dbReference>
<dbReference type="GO" id="GO:0005432">
    <property type="term" value="F:calcium:sodium antiporter activity"/>
    <property type="evidence" value="ECO:0007669"/>
    <property type="project" value="InterPro"/>
</dbReference>
<dbReference type="SMART" id="SM00237">
    <property type="entry name" value="Calx_beta"/>
    <property type="match status" value="2"/>
</dbReference>
<feature type="compositionally biased region" description="Acidic residues" evidence="20">
    <location>
        <begin position="677"/>
        <end position="688"/>
    </location>
</feature>
<comment type="similarity">
    <text evidence="2">Belongs to the Ca(2+):cation antiporter (CaCA) (TC 2.A.19) family. SLC8 subfamily.</text>
</comment>
<evidence type="ECO:0000256" key="12">
    <source>
        <dbReference type="ARBA" id="ARBA00022860"/>
    </source>
</evidence>
<dbReference type="InterPro" id="IPR004837">
    <property type="entry name" value="NaCa_Exmemb"/>
</dbReference>
<comment type="subcellular location">
    <subcellularLocation>
        <location evidence="1">Cell membrane</location>
        <topology evidence="1">Multi-pass membrane protein</topology>
    </subcellularLocation>
</comment>
<evidence type="ECO:0000256" key="17">
    <source>
        <dbReference type="ARBA" id="ARBA00023180"/>
    </source>
</evidence>
<gene>
    <name evidence="22" type="ORF">HPLM_LOCUS4216</name>
</gene>
<dbReference type="PRINTS" id="PR01259">
    <property type="entry name" value="NACAEXCHNGR"/>
</dbReference>
<dbReference type="GO" id="GO:0005516">
    <property type="term" value="F:calmodulin binding"/>
    <property type="evidence" value="ECO:0007669"/>
    <property type="project" value="UniProtKB-KW"/>
</dbReference>
<keyword evidence="12" id="KW-0112">Calmodulin-binding</keyword>
<evidence type="ECO:0000256" key="5">
    <source>
        <dbReference type="ARBA" id="ARBA00022475"/>
    </source>
</evidence>